<dbReference type="Proteomes" id="UP000807342">
    <property type="component" value="Unassembled WGS sequence"/>
</dbReference>
<sequence>MSPPTSSLSPWLPRAKWPPVVVAVKLHCCVTMPLMHCQLLIGAPFARARRHQRQNSPVCIKIDALAVVESRQDSGLINGKGQYVNGPLVPHAVVNVERGKHCTAFGIEHDPVEVQNFDIWPALADKDMHPIAQEGPKGLGSGLAGKSIVLTIDNLINPPFFGTNNISYISPSIPVLLQLLSGEKWPKDLLPSEQVFIIERNKIIDVTFPVATGHPFHLHGHTFDVMRTSGEEAFNFKKRMVPPLPHRLDLEAGLAIVFTEAPEDNVSGPAAQITPGDWKDLCPEYNEIDPEFQ</sequence>
<dbReference type="Pfam" id="PF07731">
    <property type="entry name" value="Cu-oxidase_2"/>
    <property type="match status" value="1"/>
</dbReference>
<dbReference type="Gene3D" id="2.60.40.420">
    <property type="entry name" value="Cupredoxins - blue copper proteins"/>
    <property type="match status" value="1"/>
</dbReference>
<evidence type="ECO:0000313" key="2">
    <source>
        <dbReference type="EMBL" id="KAF9447936.1"/>
    </source>
</evidence>
<dbReference type="InterPro" id="IPR011706">
    <property type="entry name" value="Cu-oxidase_C"/>
</dbReference>
<feature type="domain" description="Plastocyanin-like" evidence="1">
    <location>
        <begin position="168"/>
        <end position="232"/>
    </location>
</feature>
<gene>
    <name evidence="2" type="ORF">P691DRAFT_775778</name>
</gene>
<reference evidence="2" key="1">
    <citation type="submission" date="2020-11" db="EMBL/GenBank/DDBJ databases">
        <authorList>
            <consortium name="DOE Joint Genome Institute"/>
            <person name="Ahrendt S."/>
            <person name="Riley R."/>
            <person name="Andreopoulos W."/>
            <person name="Labutti K."/>
            <person name="Pangilinan J."/>
            <person name="Ruiz-Duenas F.J."/>
            <person name="Barrasa J.M."/>
            <person name="Sanchez-Garcia M."/>
            <person name="Camarero S."/>
            <person name="Miyauchi S."/>
            <person name="Serrano A."/>
            <person name="Linde D."/>
            <person name="Babiker R."/>
            <person name="Drula E."/>
            <person name="Ayuso-Fernandez I."/>
            <person name="Pacheco R."/>
            <person name="Padilla G."/>
            <person name="Ferreira P."/>
            <person name="Barriuso J."/>
            <person name="Kellner H."/>
            <person name="Castanera R."/>
            <person name="Alfaro M."/>
            <person name="Ramirez L."/>
            <person name="Pisabarro A.G."/>
            <person name="Kuo A."/>
            <person name="Tritt A."/>
            <person name="Lipzen A."/>
            <person name="He G."/>
            <person name="Yan M."/>
            <person name="Ng V."/>
            <person name="Cullen D."/>
            <person name="Martin F."/>
            <person name="Rosso M.-N."/>
            <person name="Henrissat B."/>
            <person name="Hibbett D."/>
            <person name="Martinez A.T."/>
            <person name="Grigoriev I.V."/>
        </authorList>
    </citation>
    <scope>NUCLEOTIDE SEQUENCE</scope>
    <source>
        <strain evidence="2">MF-IS2</strain>
    </source>
</reference>
<dbReference type="GO" id="GO:0016491">
    <property type="term" value="F:oxidoreductase activity"/>
    <property type="evidence" value="ECO:0007669"/>
    <property type="project" value="InterPro"/>
</dbReference>
<dbReference type="OrthoDB" id="2121828at2759"/>
<keyword evidence="3" id="KW-1185">Reference proteome</keyword>
<dbReference type="SUPFAM" id="SSF49503">
    <property type="entry name" value="Cupredoxins"/>
    <property type="match status" value="2"/>
</dbReference>
<dbReference type="AlphaFoldDB" id="A0A9P6C107"/>
<comment type="caution">
    <text evidence="2">The sequence shown here is derived from an EMBL/GenBank/DDBJ whole genome shotgun (WGS) entry which is preliminary data.</text>
</comment>
<name>A0A9P6C107_9AGAR</name>
<proteinExistence type="predicted"/>
<accession>A0A9P6C107</accession>
<organism evidence="2 3">
    <name type="scientific">Macrolepiota fuliginosa MF-IS2</name>
    <dbReference type="NCBI Taxonomy" id="1400762"/>
    <lineage>
        <taxon>Eukaryota</taxon>
        <taxon>Fungi</taxon>
        <taxon>Dikarya</taxon>
        <taxon>Basidiomycota</taxon>
        <taxon>Agaricomycotina</taxon>
        <taxon>Agaricomycetes</taxon>
        <taxon>Agaricomycetidae</taxon>
        <taxon>Agaricales</taxon>
        <taxon>Agaricineae</taxon>
        <taxon>Agaricaceae</taxon>
        <taxon>Macrolepiota</taxon>
    </lineage>
</organism>
<dbReference type="GO" id="GO:0005507">
    <property type="term" value="F:copper ion binding"/>
    <property type="evidence" value="ECO:0007669"/>
    <property type="project" value="InterPro"/>
</dbReference>
<evidence type="ECO:0000259" key="1">
    <source>
        <dbReference type="Pfam" id="PF07731"/>
    </source>
</evidence>
<protein>
    <submittedName>
        <fullName evidence="2">Multicopper oxidase</fullName>
    </submittedName>
</protein>
<dbReference type="InterPro" id="IPR008972">
    <property type="entry name" value="Cupredoxin"/>
</dbReference>
<evidence type="ECO:0000313" key="3">
    <source>
        <dbReference type="Proteomes" id="UP000807342"/>
    </source>
</evidence>
<dbReference type="EMBL" id="MU151180">
    <property type="protein sequence ID" value="KAF9447936.1"/>
    <property type="molecule type" value="Genomic_DNA"/>
</dbReference>